<organism evidence="2 3">
    <name type="scientific">Cryobacterium breve</name>
    <dbReference type="NCBI Taxonomy" id="1259258"/>
    <lineage>
        <taxon>Bacteria</taxon>
        <taxon>Bacillati</taxon>
        <taxon>Actinomycetota</taxon>
        <taxon>Actinomycetes</taxon>
        <taxon>Micrococcales</taxon>
        <taxon>Microbacteriaceae</taxon>
        <taxon>Cryobacterium</taxon>
    </lineage>
</organism>
<evidence type="ECO:0000313" key="3">
    <source>
        <dbReference type="Proteomes" id="UP001212421"/>
    </source>
</evidence>
<feature type="transmembrane region" description="Helical" evidence="1">
    <location>
        <begin position="51"/>
        <end position="69"/>
    </location>
</feature>
<evidence type="ECO:0000313" key="2">
    <source>
        <dbReference type="EMBL" id="WBM79887.1"/>
    </source>
</evidence>
<feature type="transmembrane region" description="Helical" evidence="1">
    <location>
        <begin position="76"/>
        <end position="94"/>
    </location>
</feature>
<keyword evidence="3" id="KW-1185">Reference proteome</keyword>
<protein>
    <submittedName>
        <fullName evidence="2">Uncharacterized protein</fullName>
    </submittedName>
</protein>
<keyword evidence="1" id="KW-0472">Membrane</keyword>
<name>A0ABY7ND10_9MICO</name>
<accession>A0ABY7ND10</accession>
<proteinExistence type="predicted"/>
<keyword evidence="1" id="KW-0812">Transmembrane</keyword>
<dbReference type="RefSeq" id="WP_281534498.1">
    <property type="nucleotide sequence ID" value="NZ_CP075584.1"/>
</dbReference>
<keyword evidence="1" id="KW-1133">Transmembrane helix</keyword>
<feature type="transmembrane region" description="Helical" evidence="1">
    <location>
        <begin position="100"/>
        <end position="122"/>
    </location>
</feature>
<gene>
    <name evidence="2" type="ORF">KIV56_17225</name>
</gene>
<evidence type="ECO:0000256" key="1">
    <source>
        <dbReference type="SAM" id="Phobius"/>
    </source>
</evidence>
<dbReference type="EMBL" id="CP075584">
    <property type="protein sequence ID" value="WBM79887.1"/>
    <property type="molecule type" value="Genomic_DNA"/>
</dbReference>
<dbReference type="Proteomes" id="UP001212421">
    <property type="component" value="Chromosome"/>
</dbReference>
<reference evidence="2 3" key="1">
    <citation type="submission" date="2021-05" db="EMBL/GenBank/DDBJ databases">
        <authorList>
            <person name="Kumar R."/>
            <person name="Kumar A."/>
            <person name="Mukhia S."/>
        </authorList>
    </citation>
    <scope>NUCLEOTIDE SEQUENCE [LARGE SCALE GENOMIC DNA]</scope>
    <source>
        <strain evidence="2 3">ERMR7:08</strain>
    </source>
</reference>
<sequence>MNIAAIPKNTRPGMKLETRWFCVGVYSLLATLLTVFASVLAQIGDPHFDDLASFAFALVAPTAITAVVIANGASKVSLLASFAAFAAVGLLYFLDITGHIGWLGYGIAGAIVLISVTFEYWYKNRAAGSSSQVAPGIKLASSDGGHIAE</sequence>